<evidence type="ECO:0000256" key="1">
    <source>
        <dbReference type="SAM" id="MobiDB-lite"/>
    </source>
</evidence>
<keyword evidence="2" id="KW-1133">Transmembrane helix</keyword>
<dbReference type="OrthoDB" id="287435at2"/>
<dbReference type="Gene3D" id="1.10.238.10">
    <property type="entry name" value="EF-hand"/>
    <property type="match status" value="2"/>
</dbReference>
<dbReference type="PROSITE" id="PS50222">
    <property type="entry name" value="EF_HAND_2"/>
    <property type="match status" value="2"/>
</dbReference>
<keyword evidence="2" id="KW-0472">Membrane</keyword>
<keyword evidence="2" id="KW-0812">Transmembrane</keyword>
<dbReference type="EMBL" id="CP036281">
    <property type="protein sequence ID" value="QDU80868.1"/>
    <property type="molecule type" value="Genomic_DNA"/>
</dbReference>
<evidence type="ECO:0000313" key="4">
    <source>
        <dbReference type="EMBL" id="QDU80868.1"/>
    </source>
</evidence>
<feature type="region of interest" description="Disordered" evidence="1">
    <location>
        <begin position="322"/>
        <end position="378"/>
    </location>
</feature>
<evidence type="ECO:0000259" key="3">
    <source>
        <dbReference type="PROSITE" id="PS50222"/>
    </source>
</evidence>
<feature type="compositionally biased region" description="Basic and acidic residues" evidence="1">
    <location>
        <begin position="348"/>
        <end position="360"/>
    </location>
</feature>
<dbReference type="SUPFAM" id="SSF47473">
    <property type="entry name" value="EF-hand"/>
    <property type="match status" value="1"/>
</dbReference>
<proteinExistence type="predicted"/>
<keyword evidence="5" id="KW-1185">Reference proteome</keyword>
<dbReference type="Proteomes" id="UP000317178">
    <property type="component" value="Chromosome"/>
</dbReference>
<feature type="compositionally biased region" description="Low complexity" evidence="1">
    <location>
        <begin position="57"/>
        <end position="67"/>
    </location>
</feature>
<feature type="compositionally biased region" description="Polar residues" evidence="1">
    <location>
        <begin position="225"/>
        <end position="235"/>
    </location>
</feature>
<reference evidence="4 5" key="1">
    <citation type="submission" date="2019-02" db="EMBL/GenBank/DDBJ databases">
        <title>Deep-cultivation of Planctomycetes and their phenomic and genomic characterization uncovers novel biology.</title>
        <authorList>
            <person name="Wiegand S."/>
            <person name="Jogler M."/>
            <person name="Boedeker C."/>
            <person name="Pinto D."/>
            <person name="Vollmers J."/>
            <person name="Rivas-Marin E."/>
            <person name="Kohn T."/>
            <person name="Peeters S.H."/>
            <person name="Heuer A."/>
            <person name="Rast P."/>
            <person name="Oberbeckmann S."/>
            <person name="Bunk B."/>
            <person name="Jeske O."/>
            <person name="Meyerdierks A."/>
            <person name="Storesund J.E."/>
            <person name="Kallscheuer N."/>
            <person name="Luecker S."/>
            <person name="Lage O.M."/>
            <person name="Pohl T."/>
            <person name="Merkel B.J."/>
            <person name="Hornburger P."/>
            <person name="Mueller R.-W."/>
            <person name="Bruemmer F."/>
            <person name="Labrenz M."/>
            <person name="Spormann A.M."/>
            <person name="Op den Camp H."/>
            <person name="Overmann J."/>
            <person name="Amann R."/>
            <person name="Jetten M.S.M."/>
            <person name="Mascher T."/>
            <person name="Medema M.H."/>
            <person name="Devos D.P."/>
            <person name="Kaster A.-K."/>
            <person name="Ovreas L."/>
            <person name="Rohde M."/>
            <person name="Galperin M.Y."/>
            <person name="Jogler C."/>
        </authorList>
    </citation>
    <scope>NUCLEOTIDE SEQUENCE [LARGE SCALE GENOMIC DNA]</scope>
    <source>
        <strain evidence="4 5">Pla110</strain>
    </source>
</reference>
<accession>A0A518CNT0</accession>
<evidence type="ECO:0000313" key="5">
    <source>
        <dbReference type="Proteomes" id="UP000317178"/>
    </source>
</evidence>
<protein>
    <submittedName>
        <fullName evidence="4">EF hand</fullName>
    </submittedName>
</protein>
<feature type="domain" description="EF-hand" evidence="3">
    <location>
        <begin position="409"/>
        <end position="432"/>
    </location>
</feature>
<feature type="transmembrane region" description="Helical" evidence="2">
    <location>
        <begin position="16"/>
        <end position="32"/>
    </location>
</feature>
<dbReference type="KEGG" id="plon:Pla110_26040"/>
<organism evidence="4 5">
    <name type="scientific">Polystyrenella longa</name>
    <dbReference type="NCBI Taxonomy" id="2528007"/>
    <lineage>
        <taxon>Bacteria</taxon>
        <taxon>Pseudomonadati</taxon>
        <taxon>Planctomycetota</taxon>
        <taxon>Planctomycetia</taxon>
        <taxon>Planctomycetales</taxon>
        <taxon>Planctomycetaceae</taxon>
        <taxon>Polystyrenella</taxon>
    </lineage>
</organism>
<dbReference type="PROSITE" id="PS00018">
    <property type="entry name" value="EF_HAND_1"/>
    <property type="match status" value="2"/>
</dbReference>
<dbReference type="InterPro" id="IPR011992">
    <property type="entry name" value="EF-hand-dom_pair"/>
</dbReference>
<evidence type="ECO:0000256" key="2">
    <source>
        <dbReference type="SAM" id="Phobius"/>
    </source>
</evidence>
<feature type="region of interest" description="Disordered" evidence="1">
    <location>
        <begin position="51"/>
        <end position="246"/>
    </location>
</feature>
<dbReference type="GO" id="GO:0005509">
    <property type="term" value="F:calcium ion binding"/>
    <property type="evidence" value="ECO:0007669"/>
    <property type="project" value="InterPro"/>
</dbReference>
<sequence length="432" mass="47074">MSKTPDNKPASSRSRILLWTVIGLAVGGFLLWDQYDQGNLKPYLVMIGLEEESTPAKRSTSTKSEISSKSKKAPADTVAESNAEKSAKVSAEADSTKTQEPGSPPEPVAETVTTEVAPEQLKPVPVEPIEASTDEVGSPSEESVEVTDSEATPAESEPSFDEQPVPAPDSAPVISEVDSASTTVEEKTESEDEVVVTEAPPSPEPALPSEPKEEESSDFPATESALDTLTNSTRINRPDDLKPESVNASIPTKVFSYANRVLKKYDLDRSTSLEPAEYQQLSDAESLKQADVDGNQKITLQELAQYMANYGEHRRIRLLSPYSGEKQADEPNRATNSEAALNPDDQPEPEKSAEEKEQTRRRSLKYAVKPSRLPEGLPNWFLGLDRNGDAQLSISEFAPSAGQLKVDEFRKLDLNSDGLVTPEEYKRAPKGK</sequence>
<dbReference type="Pfam" id="PF13202">
    <property type="entry name" value="EF-hand_5"/>
    <property type="match status" value="1"/>
</dbReference>
<dbReference type="RefSeq" id="WP_144996102.1">
    <property type="nucleotide sequence ID" value="NZ_CP036281.1"/>
</dbReference>
<dbReference type="AlphaFoldDB" id="A0A518CNT0"/>
<dbReference type="InterPro" id="IPR018247">
    <property type="entry name" value="EF_Hand_1_Ca_BS"/>
</dbReference>
<name>A0A518CNT0_9PLAN</name>
<gene>
    <name evidence="4" type="ORF">Pla110_26040</name>
</gene>
<dbReference type="InterPro" id="IPR002048">
    <property type="entry name" value="EF_hand_dom"/>
</dbReference>
<feature type="domain" description="EF-hand" evidence="3">
    <location>
        <begin position="285"/>
        <end position="313"/>
    </location>
</feature>